<comment type="similarity">
    <text evidence="3">Belongs to the Orn/Lys/Arg decarboxylase class-II family.</text>
</comment>
<evidence type="ECO:0000313" key="7">
    <source>
        <dbReference type="Proteomes" id="UP001333996"/>
    </source>
</evidence>
<dbReference type="CDD" id="cd06843">
    <property type="entry name" value="PLPDE_III_PvsE_like"/>
    <property type="match status" value="1"/>
</dbReference>
<dbReference type="InterPro" id="IPR000183">
    <property type="entry name" value="Orn/DAP/Arg_de-COase"/>
</dbReference>
<feature type="domain" description="Orn/DAP/Arg decarboxylase 2 C-terminal" evidence="4">
    <location>
        <begin position="20"/>
        <end position="365"/>
    </location>
</feature>
<dbReference type="Gene3D" id="3.20.20.10">
    <property type="entry name" value="Alanine racemase"/>
    <property type="match status" value="1"/>
</dbReference>
<dbReference type="Gene3D" id="2.40.37.10">
    <property type="entry name" value="Lyase, Ornithine Decarboxylase, Chain A, domain 1"/>
    <property type="match status" value="1"/>
</dbReference>
<dbReference type="InterPro" id="IPR022643">
    <property type="entry name" value="De-COase2_C"/>
</dbReference>
<dbReference type="PANTHER" id="PTHR43727:SF2">
    <property type="entry name" value="GROUP IV DECARBOXYLASE"/>
    <property type="match status" value="1"/>
</dbReference>
<dbReference type="EMBL" id="JAYWVC010000162">
    <property type="protein sequence ID" value="MED7826528.1"/>
    <property type="molecule type" value="Genomic_DNA"/>
</dbReference>
<feature type="domain" description="Orn/DAP/Arg decarboxylase 2 N-terminal" evidence="5">
    <location>
        <begin position="27"/>
        <end position="267"/>
    </location>
</feature>
<reference evidence="6" key="1">
    <citation type="submission" date="2024-01" db="EMBL/GenBank/DDBJ databases">
        <title>First draft genome sequence data of TA4-1, the type strain of Gram-positive actinobacterium Streptomyces chiangmaiensis.</title>
        <authorList>
            <person name="Yasawong M."/>
            <person name="Nantapong N."/>
        </authorList>
    </citation>
    <scope>NUCLEOTIDE SEQUENCE</scope>
    <source>
        <strain evidence="6">TA4-1</strain>
    </source>
</reference>
<dbReference type="InterPro" id="IPR002433">
    <property type="entry name" value="Orn_de-COase"/>
</dbReference>
<dbReference type="PRINTS" id="PR01182">
    <property type="entry name" value="ORNDCRBXLASE"/>
</dbReference>
<dbReference type="RefSeq" id="WP_329510926.1">
    <property type="nucleotide sequence ID" value="NZ_BAAAYZ010000043.1"/>
</dbReference>
<dbReference type="PANTHER" id="PTHR43727">
    <property type="entry name" value="DIAMINOPIMELATE DECARBOXYLASE"/>
    <property type="match status" value="1"/>
</dbReference>
<sequence>MRSALLDLVARITDDDLPAYVYDLPGLREHVHAIRAALPERVELLYAAKANSDPRILRTLAGHVDGFEVASGGELSHVRGLTPDAPIAFGGPGKTQTELTHALDAGVERLHIESEHELRLVTTLVGDRIVDALLRVNLPVDLGQVALAMGGQPTPFGMDTAQLDGCLAVIAAEPRVRLRGLHLHLASGLTAPAQLALVDEILTWAEDWAHERGIDLAEVNIGGGMGVDYARPHRMFDWPAFGAGLRPILARHPHITLRIEPGRSVTAYCGWYITQVLDIKVSRGQAFAVLRGGTHHLRTPAAKQHDQPFEVIPDDVWLRPWGRPGAHNVPVTLVGQLCTPKDVLARRVMVKRLRVGDRVAFAMAGAYAWNISHHEFLMHPHPTFHHVDDVEVSVPGTYAHQMS</sequence>
<dbReference type="Pfam" id="PF02784">
    <property type="entry name" value="Orn_Arg_deC_N"/>
    <property type="match status" value="1"/>
</dbReference>
<dbReference type="InterPro" id="IPR022644">
    <property type="entry name" value="De-COase2_N"/>
</dbReference>
<evidence type="ECO:0000313" key="6">
    <source>
        <dbReference type="EMBL" id="MED7826528.1"/>
    </source>
</evidence>
<proteinExistence type="inferred from homology"/>
<dbReference type="SUPFAM" id="SSF50621">
    <property type="entry name" value="Alanine racemase C-terminal domain-like"/>
    <property type="match status" value="1"/>
</dbReference>
<evidence type="ECO:0000256" key="2">
    <source>
        <dbReference type="ARBA" id="ARBA00022898"/>
    </source>
</evidence>
<dbReference type="SUPFAM" id="SSF51419">
    <property type="entry name" value="PLP-binding barrel"/>
    <property type="match status" value="1"/>
</dbReference>
<evidence type="ECO:0000259" key="5">
    <source>
        <dbReference type="Pfam" id="PF02784"/>
    </source>
</evidence>
<gene>
    <name evidence="6" type="ORF">VXC91_32435</name>
</gene>
<comment type="cofactor">
    <cofactor evidence="1">
        <name>pyridoxal 5'-phosphate</name>
        <dbReference type="ChEBI" id="CHEBI:597326"/>
    </cofactor>
</comment>
<dbReference type="InterPro" id="IPR029066">
    <property type="entry name" value="PLP-binding_barrel"/>
</dbReference>
<evidence type="ECO:0000256" key="3">
    <source>
        <dbReference type="RuleBase" id="RU003737"/>
    </source>
</evidence>
<keyword evidence="2" id="KW-0663">Pyridoxal phosphate</keyword>
<keyword evidence="7" id="KW-1185">Reference proteome</keyword>
<dbReference type="InterPro" id="IPR009006">
    <property type="entry name" value="Ala_racemase/Decarboxylase_C"/>
</dbReference>
<organism evidence="6 7">
    <name type="scientific">Streptomyces chiangmaiensis</name>
    <dbReference type="NCBI Taxonomy" id="766497"/>
    <lineage>
        <taxon>Bacteria</taxon>
        <taxon>Bacillati</taxon>
        <taxon>Actinomycetota</taxon>
        <taxon>Actinomycetes</taxon>
        <taxon>Kitasatosporales</taxon>
        <taxon>Streptomycetaceae</taxon>
        <taxon>Streptomyces</taxon>
    </lineage>
</organism>
<accession>A0ABU7FRC2</accession>
<comment type="caution">
    <text evidence="6">The sequence shown here is derived from an EMBL/GenBank/DDBJ whole genome shotgun (WGS) entry which is preliminary data.</text>
</comment>
<evidence type="ECO:0000256" key="1">
    <source>
        <dbReference type="ARBA" id="ARBA00001933"/>
    </source>
</evidence>
<dbReference type="Pfam" id="PF00278">
    <property type="entry name" value="Orn_DAP_Arg_deC"/>
    <property type="match status" value="1"/>
</dbReference>
<evidence type="ECO:0000259" key="4">
    <source>
        <dbReference type="Pfam" id="PF00278"/>
    </source>
</evidence>
<dbReference type="PRINTS" id="PR01179">
    <property type="entry name" value="ODADCRBXLASE"/>
</dbReference>
<name>A0ABU7FRC2_9ACTN</name>
<dbReference type="Proteomes" id="UP001333996">
    <property type="component" value="Unassembled WGS sequence"/>
</dbReference>
<protein>
    <submittedName>
        <fullName evidence="6">Type III PLP-dependent enzyme</fullName>
    </submittedName>
</protein>